<sequence length="368" mass="42192">MAASVVSNMLSNSFVFRDWPHYGLRDISTGEESCKSDNPSENKRRRLADTDVEKFIDIEENRNTERKTEGDLSLVMVFLAREKENRKIEDLPPAELDTYLSRFLLSERKKSGEEYKPATLKGIISSVERYLKKRGYSDSIITGQPFAKTRDALKSKQKPLKWLGKGNKPKDAASFDQEEIDLLFRNGVMGIHSPQALINTLWFNNCLHFNIRGGKAHRSLRWGDVVFKTDCNGKGYLEYSAERQKRTRPGDNSLDRRQIKPQIYENLTMPNERNPVSAFKLYMTKRPKETLVDGSPFYLTINHLSKEKLALSGAKWFKSQPMGVNKLNTLMRECAKAAGLDTNKQITNHNAKETLCPDNWPKESSVYQ</sequence>
<accession>A0AAU9VJA5</accession>
<dbReference type="InterPro" id="IPR021893">
    <property type="entry name" value="ZMYM2-like_C"/>
</dbReference>
<comment type="caution">
    <text evidence="5">The sequence shown here is derived from an EMBL/GenBank/DDBJ whole genome shotgun (WGS) entry which is preliminary data.</text>
</comment>
<feature type="domain" description="ZMYM2-like/QRICH1 C-terminal" evidence="4">
    <location>
        <begin position="182"/>
        <end position="332"/>
    </location>
</feature>
<evidence type="ECO:0000313" key="5">
    <source>
        <dbReference type="EMBL" id="CAH3031424.1"/>
    </source>
</evidence>
<keyword evidence="2" id="KW-0597">Phosphoprotein</keyword>
<keyword evidence="3" id="KW-0832">Ubl conjugation</keyword>
<proteinExistence type="predicted"/>
<dbReference type="AlphaFoldDB" id="A0AAU9VJA5"/>
<dbReference type="InterPro" id="IPR042838">
    <property type="entry name" value="KIAA1958"/>
</dbReference>
<dbReference type="Pfam" id="PF12012">
    <property type="entry name" value="DUF3504"/>
    <property type="match status" value="1"/>
</dbReference>
<gene>
    <name evidence="5" type="ORF">PMEA_00000127</name>
</gene>
<keyword evidence="6" id="KW-1185">Reference proteome</keyword>
<evidence type="ECO:0000256" key="2">
    <source>
        <dbReference type="ARBA" id="ARBA00022553"/>
    </source>
</evidence>
<protein>
    <recommendedName>
        <fullName evidence="4">ZMYM2-like/QRICH1 C-terminal domain-containing protein</fullName>
    </recommendedName>
</protein>
<organism evidence="5 6">
    <name type="scientific">Pocillopora meandrina</name>
    <dbReference type="NCBI Taxonomy" id="46732"/>
    <lineage>
        <taxon>Eukaryota</taxon>
        <taxon>Metazoa</taxon>
        <taxon>Cnidaria</taxon>
        <taxon>Anthozoa</taxon>
        <taxon>Hexacorallia</taxon>
        <taxon>Scleractinia</taxon>
        <taxon>Astrocoeniina</taxon>
        <taxon>Pocilloporidae</taxon>
        <taxon>Pocillopora</taxon>
    </lineage>
</organism>
<evidence type="ECO:0000259" key="4">
    <source>
        <dbReference type="Pfam" id="PF12012"/>
    </source>
</evidence>
<dbReference type="EMBL" id="CALNXJ010000001">
    <property type="protein sequence ID" value="CAH3031424.1"/>
    <property type="molecule type" value="Genomic_DNA"/>
</dbReference>
<keyword evidence="1" id="KW-1017">Isopeptide bond</keyword>
<evidence type="ECO:0000313" key="6">
    <source>
        <dbReference type="Proteomes" id="UP001159428"/>
    </source>
</evidence>
<name>A0AAU9VJA5_9CNID</name>
<reference evidence="5 6" key="1">
    <citation type="submission" date="2022-05" db="EMBL/GenBank/DDBJ databases">
        <authorList>
            <consortium name="Genoscope - CEA"/>
            <person name="William W."/>
        </authorList>
    </citation>
    <scope>NUCLEOTIDE SEQUENCE [LARGE SCALE GENOMIC DNA]</scope>
</reference>
<evidence type="ECO:0000256" key="3">
    <source>
        <dbReference type="ARBA" id="ARBA00022843"/>
    </source>
</evidence>
<dbReference type="PANTHER" id="PTHR46963">
    <property type="entry name" value="SIMILAR TO RIKEN CDNA E130308A19"/>
    <property type="match status" value="1"/>
</dbReference>
<dbReference type="Proteomes" id="UP001159428">
    <property type="component" value="Unassembled WGS sequence"/>
</dbReference>
<dbReference type="PANTHER" id="PTHR46963:SF4">
    <property type="entry name" value="HYPOTHETICAL PROTEIN MGC115716"/>
    <property type="match status" value="1"/>
</dbReference>
<evidence type="ECO:0000256" key="1">
    <source>
        <dbReference type="ARBA" id="ARBA00022499"/>
    </source>
</evidence>